<evidence type="ECO:0000313" key="2">
    <source>
        <dbReference type="EMBL" id="GHF36816.1"/>
    </source>
</evidence>
<dbReference type="AlphaFoldDB" id="A0A919B0B8"/>
<dbReference type="InterPro" id="IPR053140">
    <property type="entry name" value="GDSL_Rv0518-like"/>
</dbReference>
<dbReference type="GO" id="GO:0016787">
    <property type="term" value="F:hydrolase activity"/>
    <property type="evidence" value="ECO:0007669"/>
    <property type="project" value="UniProtKB-KW"/>
</dbReference>
<dbReference type="CDD" id="cd01830">
    <property type="entry name" value="XynE_like"/>
    <property type="match status" value="1"/>
</dbReference>
<dbReference type="Proteomes" id="UP000638313">
    <property type="component" value="Unassembled WGS sequence"/>
</dbReference>
<dbReference type="InterPro" id="IPR036514">
    <property type="entry name" value="SGNH_hydro_sf"/>
</dbReference>
<sequence length="440" mass="45914">MFRSPLPRGAAYAVAAALAAVVVAVSAAIFVGAAGSGEPAEGPREPHRSAAPAALGHWVGAWSTSPAVAEPDTPGGYAGRSIRNVVHSTLAGSRARVQLSNLFGSTPLTLSHASLALASVPGSATAAPGSMRPLRFGGNLEVTVPPGDAVVSDPVDLDVGPGADLLVTTYSPTPSGPVTLHPHARQISYLAEGDRAEDADGTAYTEKTAYWRYVTGVDVWSTEASGAVVALGDSITDGVSATVGANRRWTDFLAARLRTEHGAPRYGVLNEGISGNRVLLGGMGTSAVNNPSALERFDRDVLTRTGVRAVVVELGINDILRQPRQTDPERITEGLRQLVARAHARGLPVVGSTLTPFEGHKGVGPEQEAIRQAVNEAIRAGGVFDHVVDFDMVLRDPADPQRLLPAYDCGDHLHPSDAGYRAMAQAVDLETLRGQPDRAL</sequence>
<dbReference type="Gene3D" id="3.40.50.1110">
    <property type="entry name" value="SGNH hydrolase"/>
    <property type="match status" value="1"/>
</dbReference>
<gene>
    <name evidence="2" type="ORF">GCM10010218_17970</name>
</gene>
<dbReference type="PANTHER" id="PTHR43784:SF2">
    <property type="entry name" value="GDSL-LIKE LIPASE_ACYLHYDROLASE, PUTATIVE (AFU_ORTHOLOGUE AFUA_2G00820)-RELATED"/>
    <property type="match status" value="1"/>
</dbReference>
<evidence type="ECO:0000259" key="1">
    <source>
        <dbReference type="Pfam" id="PF13472"/>
    </source>
</evidence>
<accession>A0A919B0B8</accession>
<organism evidence="2 3">
    <name type="scientific">Streptomyces mashuensis</name>
    <dbReference type="NCBI Taxonomy" id="33904"/>
    <lineage>
        <taxon>Bacteria</taxon>
        <taxon>Bacillati</taxon>
        <taxon>Actinomycetota</taxon>
        <taxon>Actinomycetes</taxon>
        <taxon>Kitasatosporales</taxon>
        <taxon>Streptomycetaceae</taxon>
        <taxon>Streptomyces</taxon>
    </lineage>
</organism>
<reference evidence="2" key="1">
    <citation type="journal article" date="2014" name="Int. J. Syst. Evol. Microbiol.">
        <title>Complete genome sequence of Corynebacterium casei LMG S-19264T (=DSM 44701T), isolated from a smear-ripened cheese.</title>
        <authorList>
            <consortium name="US DOE Joint Genome Institute (JGI-PGF)"/>
            <person name="Walter F."/>
            <person name="Albersmeier A."/>
            <person name="Kalinowski J."/>
            <person name="Ruckert C."/>
        </authorList>
    </citation>
    <scope>NUCLEOTIDE SEQUENCE</scope>
    <source>
        <strain evidence="2">JCM 4059</strain>
    </source>
</reference>
<protein>
    <submittedName>
        <fullName evidence="2">SGNH hydrolase</fullName>
    </submittedName>
</protein>
<dbReference type="SUPFAM" id="SSF52266">
    <property type="entry name" value="SGNH hydrolase"/>
    <property type="match status" value="1"/>
</dbReference>
<dbReference type="PANTHER" id="PTHR43784">
    <property type="entry name" value="GDSL-LIKE LIPASE/ACYLHYDROLASE, PUTATIVE (AFU_ORTHOLOGUE AFUA_2G00820)-RELATED"/>
    <property type="match status" value="1"/>
</dbReference>
<proteinExistence type="predicted"/>
<name>A0A919B0B8_9ACTN</name>
<dbReference type="Pfam" id="PF13472">
    <property type="entry name" value="Lipase_GDSL_2"/>
    <property type="match status" value="1"/>
</dbReference>
<reference evidence="2" key="2">
    <citation type="submission" date="2020-09" db="EMBL/GenBank/DDBJ databases">
        <authorList>
            <person name="Sun Q."/>
            <person name="Ohkuma M."/>
        </authorList>
    </citation>
    <scope>NUCLEOTIDE SEQUENCE</scope>
    <source>
        <strain evidence="2">JCM 4059</strain>
    </source>
</reference>
<comment type="caution">
    <text evidence="2">The sequence shown here is derived from an EMBL/GenBank/DDBJ whole genome shotgun (WGS) entry which is preliminary data.</text>
</comment>
<evidence type="ECO:0000313" key="3">
    <source>
        <dbReference type="Proteomes" id="UP000638313"/>
    </source>
</evidence>
<feature type="domain" description="SGNH hydrolase-type esterase" evidence="1">
    <location>
        <begin position="230"/>
        <end position="422"/>
    </location>
</feature>
<keyword evidence="2" id="KW-0378">Hydrolase</keyword>
<dbReference type="InterPro" id="IPR013830">
    <property type="entry name" value="SGNH_hydro"/>
</dbReference>
<dbReference type="EMBL" id="BNBD01000002">
    <property type="protein sequence ID" value="GHF36816.1"/>
    <property type="molecule type" value="Genomic_DNA"/>
</dbReference>
<keyword evidence="3" id="KW-1185">Reference proteome</keyword>
<dbReference type="RefSeq" id="WP_190128882.1">
    <property type="nucleotide sequence ID" value="NZ_BNBD01000002.1"/>
</dbReference>